<sequence>MNLKQEYIRYFPAYEDVFASDIEKCRMHFLPICSINLKCVDPDNDQWLHFVSAKEIYDGCVGQETEHWHTAYCKMDMLGFDVVDNKYVFEADWNYFAIEKTKQSEVSNLEVVQVYRNKRKDFQNIEELKEWLSFYKEIIRDSVSSTILQKHLFYTNTSSDQGLVESLLDRLEKQAIEADQDCLMGAYQINEDTYQLAKSFYKKHKHIYPSTIGNYSSKIYTLEQLENNYTKDREYMENPEIGGILDDIQFLSKSEQDYLMKYNVSLKEAKKFEGTNLIEKPFDKDGNIFDYIGRLTGYLFQGYGADCVYLFYDKELKKAVICFEYT</sequence>
<dbReference type="RefSeq" id="WP_090408122.1">
    <property type="nucleotide sequence ID" value="NZ_FNDQ01000010.1"/>
</dbReference>
<dbReference type="AlphaFoldDB" id="A0A1G8ECR2"/>
<organism evidence="1 2">
    <name type="scientific">Myroides phaeus</name>
    <dbReference type="NCBI Taxonomy" id="702745"/>
    <lineage>
        <taxon>Bacteria</taxon>
        <taxon>Pseudomonadati</taxon>
        <taxon>Bacteroidota</taxon>
        <taxon>Flavobacteriia</taxon>
        <taxon>Flavobacteriales</taxon>
        <taxon>Flavobacteriaceae</taxon>
        <taxon>Myroides</taxon>
    </lineage>
</organism>
<name>A0A1G8ECR2_9FLAO</name>
<keyword evidence="2" id="KW-1185">Reference proteome</keyword>
<evidence type="ECO:0000313" key="2">
    <source>
        <dbReference type="Proteomes" id="UP000243588"/>
    </source>
</evidence>
<protein>
    <submittedName>
        <fullName evidence="1">Uncharacterized protein</fullName>
    </submittedName>
</protein>
<proteinExistence type="predicted"/>
<gene>
    <name evidence="1" type="ORF">SAMN05421818_11035</name>
</gene>
<dbReference type="EMBL" id="FNDQ01000010">
    <property type="protein sequence ID" value="SDH67499.1"/>
    <property type="molecule type" value="Genomic_DNA"/>
</dbReference>
<accession>A0A1G8ECR2</accession>
<reference evidence="2" key="1">
    <citation type="submission" date="2016-10" db="EMBL/GenBank/DDBJ databases">
        <authorList>
            <person name="Varghese N."/>
            <person name="Submissions S."/>
        </authorList>
    </citation>
    <scope>NUCLEOTIDE SEQUENCE [LARGE SCALE GENOMIC DNA]</scope>
    <source>
        <strain evidence="2">DSM 23313</strain>
    </source>
</reference>
<evidence type="ECO:0000313" key="1">
    <source>
        <dbReference type="EMBL" id="SDH67499.1"/>
    </source>
</evidence>
<dbReference type="Proteomes" id="UP000243588">
    <property type="component" value="Unassembled WGS sequence"/>
</dbReference>